<evidence type="ECO:0000259" key="3">
    <source>
        <dbReference type="SMART" id="SM00829"/>
    </source>
</evidence>
<gene>
    <name evidence="4" type="ORF">TGAMA5MH_04675</name>
</gene>
<name>A0A2K0TDU9_9HYPO</name>
<dbReference type="CDD" id="cd08249">
    <property type="entry name" value="enoyl_reductase_like"/>
    <property type="match status" value="1"/>
</dbReference>
<dbReference type="AlphaFoldDB" id="A0A2K0TDU9"/>
<dbReference type="SUPFAM" id="SSF51735">
    <property type="entry name" value="NAD(P)-binding Rossmann-fold domains"/>
    <property type="match status" value="1"/>
</dbReference>
<evidence type="ECO:0000313" key="4">
    <source>
        <dbReference type="EMBL" id="PNP43703.1"/>
    </source>
</evidence>
<dbReference type="InterPro" id="IPR036291">
    <property type="entry name" value="NAD(P)-bd_dom_sf"/>
</dbReference>
<dbReference type="Proteomes" id="UP000236546">
    <property type="component" value="Unassembled WGS sequence"/>
</dbReference>
<dbReference type="GO" id="GO:0016651">
    <property type="term" value="F:oxidoreductase activity, acting on NAD(P)H"/>
    <property type="evidence" value="ECO:0007669"/>
    <property type="project" value="InterPro"/>
</dbReference>
<dbReference type="Pfam" id="PF00107">
    <property type="entry name" value="ADH_zinc_N"/>
    <property type="match status" value="1"/>
</dbReference>
<dbReference type="Pfam" id="PF08240">
    <property type="entry name" value="ADH_N"/>
    <property type="match status" value="1"/>
</dbReference>
<evidence type="ECO:0000256" key="2">
    <source>
        <dbReference type="ARBA" id="ARBA00023002"/>
    </source>
</evidence>
<dbReference type="SUPFAM" id="SSF50129">
    <property type="entry name" value="GroES-like"/>
    <property type="match status" value="1"/>
</dbReference>
<dbReference type="EMBL" id="MTYH01000037">
    <property type="protein sequence ID" value="PNP43703.1"/>
    <property type="molecule type" value="Genomic_DNA"/>
</dbReference>
<proteinExistence type="inferred from homology"/>
<dbReference type="PANTHER" id="PTHR45348:SF2">
    <property type="entry name" value="ZINC-TYPE ALCOHOL DEHYDROGENASE-LIKE PROTEIN C2E1P3.01"/>
    <property type="match status" value="1"/>
</dbReference>
<dbReference type="Gene3D" id="3.40.50.720">
    <property type="entry name" value="NAD(P)-binding Rossmann-like Domain"/>
    <property type="match status" value="1"/>
</dbReference>
<dbReference type="Gene3D" id="3.90.180.10">
    <property type="entry name" value="Medium-chain alcohol dehydrogenases, catalytic domain"/>
    <property type="match status" value="1"/>
</dbReference>
<feature type="domain" description="Enoyl reductase (ER)" evidence="3">
    <location>
        <begin position="15"/>
        <end position="343"/>
    </location>
</feature>
<organism evidence="4 5">
    <name type="scientific">Trichoderma gamsii</name>
    <dbReference type="NCBI Taxonomy" id="398673"/>
    <lineage>
        <taxon>Eukaryota</taxon>
        <taxon>Fungi</taxon>
        <taxon>Dikarya</taxon>
        <taxon>Ascomycota</taxon>
        <taxon>Pezizomycotina</taxon>
        <taxon>Sordariomycetes</taxon>
        <taxon>Hypocreomycetidae</taxon>
        <taxon>Hypocreales</taxon>
        <taxon>Hypocreaceae</taxon>
        <taxon>Trichoderma</taxon>
    </lineage>
</organism>
<sequence length="437" mass="46870">MTQTHDAAILPQRGGPFIVAERNTPEPGPNELLIEVKAVALNPVDWHQRDTGFPPIPSYPTVIGSDVAGIVAKVGPGVSTGLVPGTRVIAFASNFYHDGLPDYGAFQKLVLAQAEGVVAIPDNLSFEQGAVFPLAVMTALTAWTTIGISLDTRYTPQDKQAVLIWGGASSVGTFAVQSARMLGFTVYVTASSQNHEYMKKLGAHAVFNYKDSDVVSQIVRQTQKDGVRLNTAHCVVEDSLQPTLDVLMETKGDAPAKVAHSPNLPQDHPTLDNTTILFNFPPVLSFAGGDTTVRDKHMYQCFNGWLAEGLKSNTVVPSPPIQVEAGGLEGLNSALDKLKAGDVADEDPEFVPTKTTRTAEYVAVATRVSEFDVFIPNEMPTAKATMNSDEVIKLLVIDGFNIMIHMGVTNDATARRETPSLTVLSTLLEICNGTLPC</sequence>
<dbReference type="SMART" id="SM00829">
    <property type="entry name" value="PKS_ER"/>
    <property type="match status" value="1"/>
</dbReference>
<dbReference type="OrthoDB" id="10257049at2759"/>
<comment type="similarity">
    <text evidence="1">Belongs to the zinc-containing alcohol dehydrogenase family.</text>
</comment>
<dbReference type="InterPro" id="IPR011032">
    <property type="entry name" value="GroES-like_sf"/>
</dbReference>
<dbReference type="InterPro" id="IPR047122">
    <property type="entry name" value="Trans-enoyl_RdTase-like"/>
</dbReference>
<dbReference type="InterPro" id="IPR020843">
    <property type="entry name" value="ER"/>
</dbReference>
<dbReference type="InterPro" id="IPR013154">
    <property type="entry name" value="ADH-like_N"/>
</dbReference>
<accession>A0A2K0TDU9</accession>
<keyword evidence="2" id="KW-0560">Oxidoreductase</keyword>
<evidence type="ECO:0000256" key="1">
    <source>
        <dbReference type="ARBA" id="ARBA00008072"/>
    </source>
</evidence>
<protein>
    <recommendedName>
        <fullName evidence="3">Enoyl reductase (ER) domain-containing protein</fullName>
    </recommendedName>
</protein>
<comment type="caution">
    <text evidence="4">The sequence shown here is derived from an EMBL/GenBank/DDBJ whole genome shotgun (WGS) entry which is preliminary data.</text>
</comment>
<evidence type="ECO:0000313" key="5">
    <source>
        <dbReference type="Proteomes" id="UP000236546"/>
    </source>
</evidence>
<dbReference type="InterPro" id="IPR013149">
    <property type="entry name" value="ADH-like_C"/>
</dbReference>
<reference evidence="4 5" key="1">
    <citation type="submission" date="2017-02" db="EMBL/GenBank/DDBJ databases">
        <title>Genomes of Trichoderma spp. with biocontrol activity.</title>
        <authorList>
            <person name="Gardiner D."/>
            <person name="Kazan K."/>
            <person name="Vos C."/>
            <person name="Harvey P."/>
        </authorList>
    </citation>
    <scope>NUCLEOTIDE SEQUENCE [LARGE SCALE GENOMIC DNA]</scope>
    <source>
        <strain evidence="4 5">A5MH</strain>
    </source>
</reference>
<dbReference type="PANTHER" id="PTHR45348">
    <property type="entry name" value="HYPOTHETICAL OXIDOREDUCTASE (EUROFUNG)"/>
    <property type="match status" value="1"/>
</dbReference>